<evidence type="ECO:0000313" key="2">
    <source>
        <dbReference type="EMBL" id="KAJ9566481.1"/>
    </source>
</evidence>
<keyword evidence="3" id="KW-1185">Reference proteome</keyword>
<dbReference type="PANTHER" id="PTHR11439:SF517">
    <property type="entry name" value="CYSTEINE-RICH RLK (RECEPTOR-LIKE PROTEIN KINASE) 8"/>
    <property type="match status" value="1"/>
</dbReference>
<gene>
    <name evidence="2" type="ORF">OSB04_002447</name>
</gene>
<sequence>MYLTTTHLDLMYNVSRISRFMAIPTEVHLAAAKRMLRCLKGRTRRIVFTDNDYTSDIEDHKKTSGLCFPSKFRCGCMGLKKQPITTLSMTEAEFIAAASCASQTIWMRRVLTMLGQKQRKCTAIHYDNTSKIKLSRNLVMHRRSQQIDVRFQFLRDLTKEGDSRSNPFHSLAEAVEEKHPQAKSWEGEGTNEKHVNLREREEQSQPLISWLR</sequence>
<evidence type="ECO:0000256" key="1">
    <source>
        <dbReference type="SAM" id="MobiDB-lite"/>
    </source>
</evidence>
<comment type="caution">
    <text evidence="2">The sequence shown here is derived from an EMBL/GenBank/DDBJ whole genome shotgun (WGS) entry which is preliminary data.</text>
</comment>
<feature type="compositionally biased region" description="Basic and acidic residues" evidence="1">
    <location>
        <begin position="190"/>
        <end position="203"/>
    </location>
</feature>
<dbReference type="CDD" id="cd09272">
    <property type="entry name" value="RNase_HI_RT_Ty1"/>
    <property type="match status" value="1"/>
</dbReference>
<name>A0AA38WVB8_9ASTR</name>
<dbReference type="Proteomes" id="UP001172457">
    <property type="component" value="Chromosome 1"/>
</dbReference>
<evidence type="ECO:0000313" key="3">
    <source>
        <dbReference type="Proteomes" id="UP001172457"/>
    </source>
</evidence>
<dbReference type="PANTHER" id="PTHR11439">
    <property type="entry name" value="GAG-POL-RELATED RETROTRANSPOSON"/>
    <property type="match status" value="1"/>
</dbReference>
<protein>
    <submittedName>
        <fullName evidence="2">Uncharacterized protein</fullName>
    </submittedName>
</protein>
<feature type="region of interest" description="Disordered" evidence="1">
    <location>
        <begin position="173"/>
        <end position="212"/>
    </location>
</feature>
<dbReference type="EMBL" id="JARYMX010000001">
    <property type="protein sequence ID" value="KAJ9566481.1"/>
    <property type="molecule type" value="Genomic_DNA"/>
</dbReference>
<accession>A0AA38WVB8</accession>
<reference evidence="2" key="1">
    <citation type="submission" date="2023-03" db="EMBL/GenBank/DDBJ databases">
        <title>Chromosome-scale reference genome and RAD-based genetic map of yellow starthistle (Centaurea solstitialis) reveal putative structural variation and QTLs associated with invader traits.</title>
        <authorList>
            <person name="Reatini B."/>
            <person name="Cang F.A."/>
            <person name="Jiang Q."/>
            <person name="Mckibben M.T.W."/>
            <person name="Barker M.S."/>
            <person name="Rieseberg L.H."/>
            <person name="Dlugosch K.M."/>
        </authorList>
    </citation>
    <scope>NUCLEOTIDE SEQUENCE</scope>
    <source>
        <strain evidence="2">CAN-66</strain>
        <tissue evidence="2">Leaf</tissue>
    </source>
</reference>
<proteinExistence type="predicted"/>
<dbReference type="AlphaFoldDB" id="A0AA38WVB8"/>
<organism evidence="2 3">
    <name type="scientific">Centaurea solstitialis</name>
    <name type="common">yellow star-thistle</name>
    <dbReference type="NCBI Taxonomy" id="347529"/>
    <lineage>
        <taxon>Eukaryota</taxon>
        <taxon>Viridiplantae</taxon>
        <taxon>Streptophyta</taxon>
        <taxon>Embryophyta</taxon>
        <taxon>Tracheophyta</taxon>
        <taxon>Spermatophyta</taxon>
        <taxon>Magnoliopsida</taxon>
        <taxon>eudicotyledons</taxon>
        <taxon>Gunneridae</taxon>
        <taxon>Pentapetalae</taxon>
        <taxon>asterids</taxon>
        <taxon>campanulids</taxon>
        <taxon>Asterales</taxon>
        <taxon>Asteraceae</taxon>
        <taxon>Carduoideae</taxon>
        <taxon>Cardueae</taxon>
        <taxon>Centaureinae</taxon>
        <taxon>Centaurea</taxon>
    </lineage>
</organism>